<dbReference type="Proteomes" id="UP001060085">
    <property type="component" value="Linkage Group LG01"/>
</dbReference>
<proteinExistence type="predicted"/>
<sequence length="197" mass="22318">MRSLKAKESIPSCLQSTELIRSNEGTNLEQILAKYGGKSPYRPRQGHPYHQWYLSVRGGAGNKAPTADEFVFLIQLIVWVGNSRCLLAHGFNHQYRKEPKPLNAWVYEALFFIGSPLEVEASNPQQRYFKSRRRSRERFGSNSSSTRGFISIGLIMSTDGHMLTQSHQEGPSDPSRMNLNEILGSMQQSIEGLARQF</sequence>
<protein>
    <submittedName>
        <fullName evidence="1">Uncharacterized protein</fullName>
    </submittedName>
</protein>
<keyword evidence="2" id="KW-1185">Reference proteome</keyword>
<reference evidence="2" key="1">
    <citation type="journal article" date="2023" name="Nat. Plants">
        <title>Single-cell RNA sequencing provides a high-resolution roadmap for understanding the multicellular compartmentation of specialized metabolism.</title>
        <authorList>
            <person name="Sun S."/>
            <person name="Shen X."/>
            <person name="Li Y."/>
            <person name="Li Y."/>
            <person name="Wang S."/>
            <person name="Li R."/>
            <person name="Zhang H."/>
            <person name="Shen G."/>
            <person name="Guo B."/>
            <person name="Wei J."/>
            <person name="Xu J."/>
            <person name="St-Pierre B."/>
            <person name="Chen S."/>
            <person name="Sun C."/>
        </authorList>
    </citation>
    <scope>NUCLEOTIDE SEQUENCE [LARGE SCALE GENOMIC DNA]</scope>
</reference>
<evidence type="ECO:0000313" key="2">
    <source>
        <dbReference type="Proteomes" id="UP001060085"/>
    </source>
</evidence>
<comment type="caution">
    <text evidence="1">The sequence shown here is derived from an EMBL/GenBank/DDBJ whole genome shotgun (WGS) entry which is preliminary data.</text>
</comment>
<gene>
    <name evidence="1" type="ORF">M9H77_02242</name>
</gene>
<organism evidence="1 2">
    <name type="scientific">Catharanthus roseus</name>
    <name type="common">Madagascar periwinkle</name>
    <name type="synonym">Vinca rosea</name>
    <dbReference type="NCBI Taxonomy" id="4058"/>
    <lineage>
        <taxon>Eukaryota</taxon>
        <taxon>Viridiplantae</taxon>
        <taxon>Streptophyta</taxon>
        <taxon>Embryophyta</taxon>
        <taxon>Tracheophyta</taxon>
        <taxon>Spermatophyta</taxon>
        <taxon>Magnoliopsida</taxon>
        <taxon>eudicotyledons</taxon>
        <taxon>Gunneridae</taxon>
        <taxon>Pentapetalae</taxon>
        <taxon>asterids</taxon>
        <taxon>lamiids</taxon>
        <taxon>Gentianales</taxon>
        <taxon>Apocynaceae</taxon>
        <taxon>Rauvolfioideae</taxon>
        <taxon>Vinceae</taxon>
        <taxon>Catharanthinae</taxon>
        <taxon>Catharanthus</taxon>
    </lineage>
</organism>
<evidence type="ECO:0000313" key="1">
    <source>
        <dbReference type="EMBL" id="KAI5681015.1"/>
    </source>
</evidence>
<accession>A0ACC0C7Y9</accession>
<dbReference type="EMBL" id="CM044701">
    <property type="protein sequence ID" value="KAI5681015.1"/>
    <property type="molecule type" value="Genomic_DNA"/>
</dbReference>
<name>A0ACC0C7Y9_CATRO</name>